<dbReference type="SUPFAM" id="SSF52972">
    <property type="entry name" value="ITPase-like"/>
    <property type="match status" value="1"/>
</dbReference>
<evidence type="ECO:0000256" key="11">
    <source>
        <dbReference type="RuleBase" id="RU003781"/>
    </source>
</evidence>
<dbReference type="EC" id="3.6.1.66" evidence="10"/>
<feature type="active site" description="Proton acceptor" evidence="10">
    <location>
        <position position="76"/>
    </location>
</feature>
<sequence>MIRLCFASNNKHKLEEIRQALSDNRRIVGGHVDLLSLNDIKCFEELPETRDTMEGNSLQKASYVFDHYHIPCFADDSGLEVEALKGAPGVYSARYAGAHRSDADNIDLLLKNLYGDTNRRARFRSVITLVGLDEKPVYFEGIIPGTIIAARRGTGGFGYDPVFVPEGHSRTFAEMSLEEKNAMSHRAIAVRKLADYLQGR</sequence>
<comment type="similarity">
    <text evidence="1 10 11">Belongs to the HAM1 NTPase family.</text>
</comment>
<comment type="cofactor">
    <cofactor evidence="10">
        <name>Mg(2+)</name>
        <dbReference type="ChEBI" id="CHEBI:18420"/>
    </cofactor>
    <text evidence="10">Binds 1 Mg(2+) ion per subunit.</text>
</comment>
<feature type="binding site" evidence="10">
    <location>
        <begin position="185"/>
        <end position="186"/>
    </location>
    <ligand>
        <name>substrate</name>
    </ligand>
</feature>
<organism evidence="12 13">
    <name type="scientific">Dawidia soli</name>
    <dbReference type="NCBI Taxonomy" id="2782352"/>
    <lineage>
        <taxon>Bacteria</taxon>
        <taxon>Pseudomonadati</taxon>
        <taxon>Bacteroidota</taxon>
        <taxon>Cytophagia</taxon>
        <taxon>Cytophagales</taxon>
        <taxon>Chryseotaleaceae</taxon>
        <taxon>Dawidia</taxon>
    </lineage>
</organism>
<dbReference type="Gene3D" id="3.90.950.10">
    <property type="match status" value="1"/>
</dbReference>
<evidence type="ECO:0000256" key="10">
    <source>
        <dbReference type="HAMAP-Rule" id="MF_01405"/>
    </source>
</evidence>
<accession>A0AAP2GLE3</accession>
<dbReference type="GO" id="GO:0036222">
    <property type="term" value="F:XTP diphosphatase activity"/>
    <property type="evidence" value="ECO:0007669"/>
    <property type="project" value="UniProtKB-UniRule"/>
</dbReference>
<evidence type="ECO:0000313" key="12">
    <source>
        <dbReference type="EMBL" id="MBT1690023.1"/>
    </source>
</evidence>
<comment type="caution">
    <text evidence="12">The sequence shown here is derived from an EMBL/GenBank/DDBJ whole genome shotgun (WGS) entry which is preliminary data.</text>
</comment>
<keyword evidence="6 10" id="KW-0460">Magnesium</keyword>
<comment type="catalytic activity">
    <reaction evidence="10">
        <text>ITP + H2O = IMP + diphosphate + H(+)</text>
        <dbReference type="Rhea" id="RHEA:29399"/>
        <dbReference type="ChEBI" id="CHEBI:15377"/>
        <dbReference type="ChEBI" id="CHEBI:15378"/>
        <dbReference type="ChEBI" id="CHEBI:33019"/>
        <dbReference type="ChEBI" id="CHEBI:58053"/>
        <dbReference type="ChEBI" id="CHEBI:61402"/>
        <dbReference type="EC" id="3.6.1.66"/>
    </reaction>
</comment>
<dbReference type="PANTHER" id="PTHR11067">
    <property type="entry name" value="INOSINE TRIPHOSPHATE PYROPHOSPHATASE/HAM1 PROTEIN"/>
    <property type="match status" value="1"/>
</dbReference>
<proteinExistence type="inferred from homology"/>
<dbReference type="EMBL" id="JAHESC010000053">
    <property type="protein sequence ID" value="MBT1690023.1"/>
    <property type="molecule type" value="Genomic_DNA"/>
</dbReference>
<dbReference type="InterPro" id="IPR002637">
    <property type="entry name" value="RdgB/HAM1"/>
</dbReference>
<keyword evidence="5 10" id="KW-0378">Hydrolase</keyword>
<dbReference type="NCBIfam" id="TIGR00042">
    <property type="entry name" value="RdgB/HAM1 family non-canonical purine NTP pyrophosphatase"/>
    <property type="match status" value="1"/>
</dbReference>
<reference evidence="12 13" key="1">
    <citation type="submission" date="2021-05" db="EMBL/GenBank/DDBJ databases">
        <title>A Polyphasic approach of four new species of the genus Ohtaekwangia: Ohtaekwangia histidinii sp. nov., Ohtaekwangia cretensis sp. nov., Ohtaekwangia indiensis sp. nov., Ohtaekwangia reichenbachii sp. nov. from diverse environment.</title>
        <authorList>
            <person name="Octaviana S."/>
        </authorList>
    </citation>
    <scope>NUCLEOTIDE SEQUENCE [LARGE SCALE GENOMIC DNA]</scope>
    <source>
        <strain evidence="12 13">PWU37</strain>
    </source>
</reference>
<keyword evidence="3 10" id="KW-0479">Metal-binding</keyword>
<dbReference type="GO" id="GO:0036220">
    <property type="term" value="F:ITP diphosphatase activity"/>
    <property type="evidence" value="ECO:0007669"/>
    <property type="project" value="UniProtKB-UniRule"/>
</dbReference>
<keyword evidence="4 10" id="KW-0547">Nucleotide-binding</keyword>
<evidence type="ECO:0000256" key="3">
    <source>
        <dbReference type="ARBA" id="ARBA00022723"/>
    </source>
</evidence>
<protein>
    <recommendedName>
        <fullName evidence="10">dITP/XTP pyrophosphatase</fullName>
        <ecNumber evidence="10">3.6.1.66</ecNumber>
    </recommendedName>
    <alternativeName>
        <fullName evidence="10">Non-canonical purine NTP pyrophosphatase</fullName>
    </alternativeName>
    <alternativeName>
        <fullName evidence="10">Non-standard purine NTP pyrophosphatase</fullName>
    </alternativeName>
    <alternativeName>
        <fullName evidence="10">Nucleoside-triphosphate diphosphatase</fullName>
    </alternativeName>
    <alternativeName>
        <fullName evidence="10">Nucleoside-triphosphate pyrophosphatase</fullName>
        <shortName evidence="10">NTPase</shortName>
    </alternativeName>
</protein>
<evidence type="ECO:0000256" key="8">
    <source>
        <dbReference type="ARBA" id="ARBA00051875"/>
    </source>
</evidence>
<comment type="catalytic activity">
    <reaction evidence="9 10">
        <text>XTP + H2O = XMP + diphosphate + H(+)</text>
        <dbReference type="Rhea" id="RHEA:28610"/>
        <dbReference type="ChEBI" id="CHEBI:15377"/>
        <dbReference type="ChEBI" id="CHEBI:15378"/>
        <dbReference type="ChEBI" id="CHEBI:33019"/>
        <dbReference type="ChEBI" id="CHEBI:57464"/>
        <dbReference type="ChEBI" id="CHEBI:61314"/>
        <dbReference type="EC" id="3.6.1.66"/>
    </reaction>
</comment>
<comment type="catalytic activity">
    <reaction evidence="8 10">
        <text>dITP + H2O = dIMP + diphosphate + H(+)</text>
        <dbReference type="Rhea" id="RHEA:28342"/>
        <dbReference type="ChEBI" id="CHEBI:15377"/>
        <dbReference type="ChEBI" id="CHEBI:15378"/>
        <dbReference type="ChEBI" id="CHEBI:33019"/>
        <dbReference type="ChEBI" id="CHEBI:61194"/>
        <dbReference type="ChEBI" id="CHEBI:61382"/>
        <dbReference type="EC" id="3.6.1.66"/>
    </reaction>
</comment>
<dbReference type="GO" id="GO:0046872">
    <property type="term" value="F:metal ion binding"/>
    <property type="evidence" value="ECO:0007669"/>
    <property type="project" value="UniProtKB-KW"/>
</dbReference>
<evidence type="ECO:0000313" key="13">
    <source>
        <dbReference type="Proteomes" id="UP001319180"/>
    </source>
</evidence>
<comment type="caution">
    <text evidence="10">Lacks conserved residue(s) required for the propagation of feature annotation.</text>
</comment>
<keyword evidence="13" id="KW-1185">Reference proteome</keyword>
<dbReference type="GO" id="GO:0035870">
    <property type="term" value="F:dITP diphosphatase activity"/>
    <property type="evidence" value="ECO:0007669"/>
    <property type="project" value="UniProtKB-UniRule"/>
</dbReference>
<evidence type="ECO:0000256" key="5">
    <source>
        <dbReference type="ARBA" id="ARBA00022801"/>
    </source>
</evidence>
<evidence type="ECO:0000256" key="1">
    <source>
        <dbReference type="ARBA" id="ARBA00008023"/>
    </source>
</evidence>
<evidence type="ECO:0000256" key="6">
    <source>
        <dbReference type="ARBA" id="ARBA00022842"/>
    </source>
</evidence>
<feature type="binding site" evidence="10">
    <location>
        <position position="180"/>
    </location>
    <ligand>
        <name>substrate</name>
    </ligand>
</feature>
<dbReference type="GO" id="GO:0009146">
    <property type="term" value="P:purine nucleoside triphosphate catabolic process"/>
    <property type="evidence" value="ECO:0007669"/>
    <property type="project" value="UniProtKB-UniRule"/>
</dbReference>
<dbReference type="InterPro" id="IPR029001">
    <property type="entry name" value="ITPase-like_fam"/>
</dbReference>
<dbReference type="HAMAP" id="MF_01405">
    <property type="entry name" value="Non_canon_purine_NTPase"/>
    <property type="match status" value="1"/>
</dbReference>
<comment type="function">
    <text evidence="10">Pyrophosphatase that catalyzes the hydrolysis of nucleoside triphosphates to their monophosphate derivatives, with a high preference for the non-canonical purine nucleotides XTP (xanthosine triphosphate), dITP (deoxyinosine triphosphate) and ITP. Seems to function as a house-cleaning enzyme that removes non-canonical purine nucleotides from the nucleotide pool, thus preventing their incorporation into DNA/RNA and avoiding chromosomal lesions.</text>
</comment>
<feature type="binding site" evidence="10">
    <location>
        <begin position="8"/>
        <end position="13"/>
    </location>
    <ligand>
        <name>substrate</name>
    </ligand>
</feature>
<evidence type="ECO:0000256" key="2">
    <source>
        <dbReference type="ARBA" id="ARBA00011738"/>
    </source>
</evidence>
<dbReference type="Pfam" id="PF01725">
    <property type="entry name" value="Ham1p_like"/>
    <property type="match status" value="1"/>
</dbReference>
<dbReference type="AlphaFoldDB" id="A0AAP2GLE3"/>
<dbReference type="GO" id="GO:0017111">
    <property type="term" value="F:ribonucleoside triphosphate phosphatase activity"/>
    <property type="evidence" value="ECO:0007669"/>
    <property type="project" value="InterPro"/>
</dbReference>
<dbReference type="GO" id="GO:0000166">
    <property type="term" value="F:nucleotide binding"/>
    <property type="evidence" value="ECO:0007669"/>
    <property type="project" value="UniProtKB-KW"/>
</dbReference>
<dbReference type="CDD" id="cd00515">
    <property type="entry name" value="HAM1"/>
    <property type="match status" value="1"/>
</dbReference>
<evidence type="ECO:0000256" key="9">
    <source>
        <dbReference type="ARBA" id="ARBA00052017"/>
    </source>
</evidence>
<dbReference type="RefSeq" id="WP_254093243.1">
    <property type="nucleotide sequence ID" value="NZ_JAHESC010000053.1"/>
</dbReference>
<dbReference type="InterPro" id="IPR020922">
    <property type="entry name" value="dITP/XTP_pyrophosphatase"/>
</dbReference>
<evidence type="ECO:0000256" key="4">
    <source>
        <dbReference type="ARBA" id="ARBA00022741"/>
    </source>
</evidence>
<dbReference type="FunFam" id="3.90.950.10:FF:000001">
    <property type="entry name" value="dITP/XTP pyrophosphatase"/>
    <property type="match status" value="1"/>
</dbReference>
<keyword evidence="7 10" id="KW-0546">Nucleotide metabolism</keyword>
<name>A0AAP2GLE3_9BACT</name>
<dbReference type="PANTHER" id="PTHR11067:SF9">
    <property type="entry name" value="INOSINE TRIPHOSPHATE PYROPHOSPHATASE"/>
    <property type="match status" value="1"/>
</dbReference>
<feature type="binding site" evidence="10">
    <location>
        <position position="76"/>
    </location>
    <ligand>
        <name>Mg(2+)</name>
        <dbReference type="ChEBI" id="CHEBI:18420"/>
    </ligand>
</feature>
<feature type="binding site" evidence="10">
    <location>
        <position position="77"/>
    </location>
    <ligand>
        <name>substrate</name>
    </ligand>
</feature>
<feature type="binding site" evidence="10">
    <location>
        <begin position="157"/>
        <end position="160"/>
    </location>
    <ligand>
        <name>substrate</name>
    </ligand>
</feature>
<dbReference type="GO" id="GO:0009117">
    <property type="term" value="P:nucleotide metabolic process"/>
    <property type="evidence" value="ECO:0007669"/>
    <property type="project" value="UniProtKB-KW"/>
</dbReference>
<evidence type="ECO:0000256" key="7">
    <source>
        <dbReference type="ARBA" id="ARBA00023080"/>
    </source>
</evidence>
<comment type="subunit">
    <text evidence="2 10">Homodimer.</text>
</comment>
<dbReference type="Proteomes" id="UP001319180">
    <property type="component" value="Unassembled WGS sequence"/>
</dbReference>
<gene>
    <name evidence="12" type="primary">rdgB</name>
    <name evidence="12" type="ORF">KK078_25895</name>
</gene>
<dbReference type="GO" id="GO:0005829">
    <property type="term" value="C:cytosol"/>
    <property type="evidence" value="ECO:0007669"/>
    <property type="project" value="TreeGrafter"/>
</dbReference>